<name>F7BAC4_CIOIN</name>
<feature type="domain" description="HTH OST-type" evidence="2">
    <location>
        <begin position="56"/>
        <end position="128"/>
    </location>
</feature>
<dbReference type="HOGENOM" id="CLU_713628_0_0_1"/>
<feature type="domain" description="HTH OST-type" evidence="2">
    <location>
        <begin position="130"/>
        <end position="205"/>
    </location>
</feature>
<dbReference type="AlphaFoldDB" id="F7BAC4"/>
<keyword evidence="4" id="KW-1185">Reference proteome</keyword>
<evidence type="ECO:0000256" key="1">
    <source>
        <dbReference type="SAM" id="MobiDB-lite"/>
    </source>
</evidence>
<dbReference type="Gene3D" id="3.30.420.610">
    <property type="entry name" value="LOTUS domain-like"/>
    <property type="match status" value="3"/>
</dbReference>
<feature type="domain" description="HTH OST-type" evidence="2">
    <location>
        <begin position="214"/>
        <end position="288"/>
    </location>
</feature>
<feature type="compositionally biased region" description="Low complexity" evidence="1">
    <location>
        <begin position="40"/>
        <end position="52"/>
    </location>
</feature>
<feature type="region of interest" description="Disordered" evidence="1">
    <location>
        <begin position="31"/>
        <end position="52"/>
    </location>
</feature>
<dbReference type="Proteomes" id="UP000008144">
    <property type="component" value="Unassembled WGS sequence"/>
</dbReference>
<evidence type="ECO:0000313" key="3">
    <source>
        <dbReference type="Ensembl" id="ENSCINP00000001743.3"/>
    </source>
</evidence>
<organism evidence="3 4">
    <name type="scientific">Ciona intestinalis</name>
    <name type="common">Transparent sea squirt</name>
    <name type="synonym">Ascidia intestinalis</name>
    <dbReference type="NCBI Taxonomy" id="7719"/>
    <lineage>
        <taxon>Eukaryota</taxon>
        <taxon>Metazoa</taxon>
        <taxon>Chordata</taxon>
        <taxon>Tunicata</taxon>
        <taxon>Ascidiacea</taxon>
        <taxon>Phlebobranchia</taxon>
        <taxon>Cionidae</taxon>
        <taxon>Ciona</taxon>
    </lineage>
</organism>
<dbReference type="PROSITE" id="PS51644">
    <property type="entry name" value="HTH_OST"/>
    <property type="match status" value="4"/>
</dbReference>
<accession>F7BAC4</accession>
<dbReference type="GO" id="GO:0005737">
    <property type="term" value="C:cytoplasm"/>
    <property type="evidence" value="ECO:0000318"/>
    <property type="project" value="GO_Central"/>
</dbReference>
<dbReference type="STRING" id="7719.ENSCINP00000001743"/>
<dbReference type="CDD" id="cd08824">
    <property type="entry name" value="LOTUS"/>
    <property type="match status" value="1"/>
</dbReference>
<dbReference type="Pfam" id="PF12872">
    <property type="entry name" value="OST-HTH"/>
    <property type="match status" value="4"/>
</dbReference>
<protein>
    <recommendedName>
        <fullName evidence="2">HTH OST-type domain-containing protein</fullName>
    </recommendedName>
</protein>
<dbReference type="InParanoid" id="F7BAC4"/>
<reference evidence="4" key="1">
    <citation type="journal article" date="2002" name="Science">
        <title>The draft genome of Ciona intestinalis: insights into chordate and vertebrate origins.</title>
        <authorList>
            <person name="Dehal P."/>
            <person name="Satou Y."/>
            <person name="Campbell R.K."/>
            <person name="Chapman J."/>
            <person name="Degnan B."/>
            <person name="De Tomaso A."/>
            <person name="Davidson B."/>
            <person name="Di Gregorio A."/>
            <person name="Gelpke M."/>
            <person name="Goodstein D.M."/>
            <person name="Harafuji N."/>
            <person name="Hastings K.E."/>
            <person name="Ho I."/>
            <person name="Hotta K."/>
            <person name="Huang W."/>
            <person name="Kawashima T."/>
            <person name="Lemaire P."/>
            <person name="Martinez D."/>
            <person name="Meinertzhagen I.A."/>
            <person name="Necula S."/>
            <person name="Nonaka M."/>
            <person name="Putnam N."/>
            <person name="Rash S."/>
            <person name="Saiga H."/>
            <person name="Satake M."/>
            <person name="Terry A."/>
            <person name="Yamada L."/>
            <person name="Wang H.G."/>
            <person name="Awazu S."/>
            <person name="Azumi K."/>
            <person name="Boore J."/>
            <person name="Branno M."/>
            <person name="Chin-Bow S."/>
            <person name="DeSantis R."/>
            <person name="Doyle S."/>
            <person name="Francino P."/>
            <person name="Keys D.N."/>
            <person name="Haga S."/>
            <person name="Hayashi H."/>
            <person name="Hino K."/>
            <person name="Imai K.S."/>
            <person name="Inaba K."/>
            <person name="Kano S."/>
            <person name="Kobayashi K."/>
            <person name="Kobayashi M."/>
            <person name="Lee B.I."/>
            <person name="Makabe K.W."/>
            <person name="Manohar C."/>
            <person name="Matassi G."/>
            <person name="Medina M."/>
            <person name="Mochizuki Y."/>
            <person name="Mount S."/>
            <person name="Morishita T."/>
            <person name="Miura S."/>
            <person name="Nakayama A."/>
            <person name="Nishizaka S."/>
            <person name="Nomoto H."/>
            <person name="Ohta F."/>
            <person name="Oishi K."/>
            <person name="Rigoutsos I."/>
            <person name="Sano M."/>
            <person name="Sasaki A."/>
            <person name="Sasakura Y."/>
            <person name="Shoguchi E."/>
            <person name="Shin-i T."/>
            <person name="Spagnuolo A."/>
            <person name="Stainier D."/>
            <person name="Suzuki M.M."/>
            <person name="Tassy O."/>
            <person name="Takatori N."/>
            <person name="Tokuoka M."/>
            <person name="Yagi K."/>
            <person name="Yoshizaki F."/>
            <person name="Wada S."/>
            <person name="Zhang C."/>
            <person name="Hyatt P.D."/>
            <person name="Larimer F."/>
            <person name="Detter C."/>
            <person name="Doggett N."/>
            <person name="Glavina T."/>
            <person name="Hawkins T."/>
            <person name="Richardson P."/>
            <person name="Lucas S."/>
            <person name="Kohara Y."/>
            <person name="Levine M."/>
            <person name="Satoh N."/>
            <person name="Rokhsar D.S."/>
        </authorList>
    </citation>
    <scope>NUCLEOTIDE SEQUENCE [LARGE SCALE GENOMIC DNA]</scope>
</reference>
<proteinExistence type="predicted"/>
<sequence>MKDGSGVFLEHQISYVPGVQIMEGDAKTVVWSQPHSDNGSDTASETSTSSRSKSSNLVNFAREMVDLLKTFSYSCLPCHDIMLAYQRHYGHALRMNGFTNISDMLLSIPHVVQIMGPSNNQLLTLTHRAQVKRFTQEIIKLLKASPDKAILVAQLPDMYFRTFDRVWNLRDYGVCVLSDILDDIPDGNIGVSGEGDNIVMSLPTRERTSEEIQRTNLFSRELVEILRLRHRCRMSFTEFVPAYHRQFGRQCKLSNYGFNKLLDLFESLPHVVQVVEDAPEKYLQLTNEEQLKVLTSQIVGLLRQQVGEAEGDGIPLNRIQSMYSHKYGFPLVPRYYDCEDIQSLIMLLSHAVKVRDVYHQKLLYNTCLDIYVHHSKPCIIVNQEFKQ</sequence>
<dbReference type="Ensembl" id="ENSCINT00000001743.3">
    <property type="protein sequence ID" value="ENSCINP00000001743.3"/>
    <property type="gene ID" value="ENSCING00000000963.3"/>
</dbReference>
<feature type="domain" description="HTH OST-type" evidence="2">
    <location>
        <begin position="290"/>
        <end position="368"/>
    </location>
</feature>
<evidence type="ECO:0000313" key="4">
    <source>
        <dbReference type="Proteomes" id="UP000008144"/>
    </source>
</evidence>
<reference evidence="3" key="2">
    <citation type="submission" date="2025-08" db="UniProtKB">
        <authorList>
            <consortium name="Ensembl"/>
        </authorList>
    </citation>
    <scope>IDENTIFICATION</scope>
</reference>
<reference evidence="3" key="3">
    <citation type="submission" date="2025-09" db="UniProtKB">
        <authorList>
            <consortium name="Ensembl"/>
        </authorList>
    </citation>
    <scope>IDENTIFICATION</scope>
</reference>
<dbReference type="GeneTree" id="ENSGT00390000002393"/>
<dbReference type="OMA" id="DIMLAYQ"/>
<dbReference type="InterPro" id="IPR025605">
    <property type="entry name" value="OST-HTH/LOTUS_dom"/>
</dbReference>
<evidence type="ECO:0000259" key="2">
    <source>
        <dbReference type="PROSITE" id="PS51644"/>
    </source>
</evidence>
<dbReference type="InterPro" id="IPR041966">
    <property type="entry name" value="LOTUS-like"/>
</dbReference>
<dbReference type="GO" id="GO:1905762">
    <property type="term" value="F:CCR4-NOT complex binding"/>
    <property type="evidence" value="ECO:0000318"/>
    <property type="project" value="GO_Central"/>
</dbReference>